<dbReference type="SUPFAM" id="SSF51735">
    <property type="entry name" value="NAD(P)-binding Rossmann-fold domains"/>
    <property type="match status" value="1"/>
</dbReference>
<name>A0A3A4AUR6_9ACTN</name>
<gene>
    <name evidence="4" type="ORF">D5H75_11065</name>
</gene>
<dbReference type="PANTHER" id="PTHR42760:SF115">
    <property type="entry name" value="3-OXOACYL-[ACYL-CARRIER-PROTEIN] REDUCTASE FABG"/>
    <property type="match status" value="1"/>
</dbReference>
<dbReference type="PROSITE" id="PS00061">
    <property type="entry name" value="ADH_SHORT"/>
    <property type="match status" value="1"/>
</dbReference>
<dbReference type="PRINTS" id="PR00080">
    <property type="entry name" value="SDRFAMILY"/>
</dbReference>
<dbReference type="InterPro" id="IPR002347">
    <property type="entry name" value="SDR_fam"/>
</dbReference>
<feature type="domain" description="Ketoreductase" evidence="3">
    <location>
        <begin position="16"/>
        <end position="195"/>
    </location>
</feature>
<dbReference type="InterPro" id="IPR020904">
    <property type="entry name" value="Sc_DH/Rdtase_CS"/>
</dbReference>
<comment type="similarity">
    <text evidence="1">Belongs to the short-chain dehydrogenases/reductases (SDR) family.</text>
</comment>
<dbReference type="OrthoDB" id="286404at2"/>
<dbReference type="PANTHER" id="PTHR42760">
    <property type="entry name" value="SHORT-CHAIN DEHYDROGENASES/REDUCTASES FAMILY MEMBER"/>
    <property type="match status" value="1"/>
</dbReference>
<sequence length="259" mass="27024">MTNEAYLRELFSLDGRVAVVTGGSSGIGRAIAVALGRAGARVVVVARREAELADTAKELEGYGCAAAWVSADLGDREALRAAAERMAEPFGEPDILVNSAGINLRPPLGELGDDVWDTTMAVNLAAPFLLSRRFAPGMAERGYGRLIHISSQQAHRAFVQSGAYGASKAGLEGLTRSQAEAWSPYGVTANTLVPGFVMTPLNARLSSDPEKVEALAARTMIGRNGLPADFAGAAVFLAAPSSAYITGQSLFVDGGFSVH</sequence>
<comment type="caution">
    <text evidence="4">The sequence shown here is derived from an EMBL/GenBank/DDBJ whole genome shotgun (WGS) entry which is preliminary data.</text>
</comment>
<dbReference type="SMART" id="SM00822">
    <property type="entry name" value="PKS_KR"/>
    <property type="match status" value="1"/>
</dbReference>
<evidence type="ECO:0000256" key="2">
    <source>
        <dbReference type="ARBA" id="ARBA00023002"/>
    </source>
</evidence>
<protein>
    <submittedName>
        <fullName evidence="4">SDR family oxidoreductase</fullName>
    </submittedName>
</protein>
<dbReference type="Gene3D" id="3.40.50.720">
    <property type="entry name" value="NAD(P)-binding Rossmann-like Domain"/>
    <property type="match status" value="1"/>
</dbReference>
<dbReference type="GO" id="GO:0016616">
    <property type="term" value="F:oxidoreductase activity, acting on the CH-OH group of donors, NAD or NADP as acceptor"/>
    <property type="evidence" value="ECO:0007669"/>
    <property type="project" value="UniProtKB-ARBA"/>
</dbReference>
<dbReference type="Proteomes" id="UP000265768">
    <property type="component" value="Unassembled WGS sequence"/>
</dbReference>
<reference evidence="4 5" key="1">
    <citation type="submission" date="2018-09" db="EMBL/GenBank/DDBJ databases">
        <title>YIM 75507 draft genome.</title>
        <authorList>
            <person name="Tang S."/>
            <person name="Feng Y."/>
        </authorList>
    </citation>
    <scope>NUCLEOTIDE SEQUENCE [LARGE SCALE GENOMIC DNA]</scope>
    <source>
        <strain evidence="4 5">YIM 75507</strain>
    </source>
</reference>
<evidence type="ECO:0000259" key="3">
    <source>
        <dbReference type="SMART" id="SM00822"/>
    </source>
</evidence>
<evidence type="ECO:0000256" key="1">
    <source>
        <dbReference type="ARBA" id="ARBA00006484"/>
    </source>
</evidence>
<evidence type="ECO:0000313" key="4">
    <source>
        <dbReference type="EMBL" id="RJL33335.1"/>
    </source>
</evidence>
<evidence type="ECO:0000313" key="5">
    <source>
        <dbReference type="Proteomes" id="UP000265768"/>
    </source>
</evidence>
<dbReference type="AlphaFoldDB" id="A0A3A4AUR6"/>
<organism evidence="4 5">
    <name type="scientific">Bailinhaonella thermotolerans</name>
    <dbReference type="NCBI Taxonomy" id="1070861"/>
    <lineage>
        <taxon>Bacteria</taxon>
        <taxon>Bacillati</taxon>
        <taxon>Actinomycetota</taxon>
        <taxon>Actinomycetes</taxon>
        <taxon>Streptosporangiales</taxon>
        <taxon>Streptosporangiaceae</taxon>
        <taxon>Bailinhaonella</taxon>
    </lineage>
</organism>
<dbReference type="EMBL" id="QZEY01000003">
    <property type="protein sequence ID" value="RJL33335.1"/>
    <property type="molecule type" value="Genomic_DNA"/>
</dbReference>
<dbReference type="FunFam" id="3.40.50.720:FF:000084">
    <property type="entry name" value="Short-chain dehydrogenase reductase"/>
    <property type="match status" value="1"/>
</dbReference>
<proteinExistence type="inferred from homology"/>
<dbReference type="InterPro" id="IPR036291">
    <property type="entry name" value="NAD(P)-bd_dom_sf"/>
</dbReference>
<keyword evidence="5" id="KW-1185">Reference proteome</keyword>
<keyword evidence="2" id="KW-0560">Oxidoreductase</keyword>
<dbReference type="Pfam" id="PF13561">
    <property type="entry name" value="adh_short_C2"/>
    <property type="match status" value="1"/>
</dbReference>
<dbReference type="InterPro" id="IPR057326">
    <property type="entry name" value="KR_dom"/>
</dbReference>
<dbReference type="PRINTS" id="PR00081">
    <property type="entry name" value="GDHRDH"/>
</dbReference>
<accession>A0A3A4AUR6</accession>
<dbReference type="RefSeq" id="WP_119926294.1">
    <property type="nucleotide sequence ID" value="NZ_QZEY01000003.1"/>
</dbReference>